<dbReference type="InterPro" id="IPR004435">
    <property type="entry name" value="MobB_dom"/>
</dbReference>
<dbReference type="EMBL" id="CP003326">
    <property type="protein sequence ID" value="AFS78672.1"/>
    <property type="molecule type" value="Genomic_DNA"/>
</dbReference>
<dbReference type="Pfam" id="PF03205">
    <property type="entry name" value="MobB"/>
    <property type="match status" value="1"/>
</dbReference>
<proteinExistence type="predicted"/>
<keyword evidence="3" id="KW-1185">Reference proteome</keyword>
<name>K0B0R7_GOTA9</name>
<dbReference type="GO" id="GO:0005525">
    <property type="term" value="F:GTP binding"/>
    <property type="evidence" value="ECO:0007669"/>
    <property type="project" value="InterPro"/>
</dbReference>
<evidence type="ECO:0000259" key="1">
    <source>
        <dbReference type="Pfam" id="PF03205"/>
    </source>
</evidence>
<dbReference type="PATRIC" id="fig|1128398.3.peg.1708"/>
<dbReference type="SUPFAM" id="SSF52540">
    <property type="entry name" value="P-loop containing nucleoside triphosphate hydrolases"/>
    <property type="match status" value="1"/>
</dbReference>
<dbReference type="eggNOG" id="COG1763">
    <property type="taxonomic scope" value="Bacteria"/>
</dbReference>
<evidence type="ECO:0000313" key="2">
    <source>
        <dbReference type="EMBL" id="AFS78672.1"/>
    </source>
</evidence>
<dbReference type="CDD" id="cd03116">
    <property type="entry name" value="MobB"/>
    <property type="match status" value="1"/>
</dbReference>
<dbReference type="PANTHER" id="PTHR40072:SF1">
    <property type="entry name" value="MOLYBDOPTERIN-GUANINE DINUCLEOTIDE BIOSYNTHESIS ADAPTER PROTEIN"/>
    <property type="match status" value="1"/>
</dbReference>
<reference evidence="2 3" key="1">
    <citation type="journal article" date="2012" name="PLoS ONE">
        <title>The purine-utilizing bacterium Clostridium acidurici 9a: a genome-guided metabolic reconsideration.</title>
        <authorList>
            <person name="Hartwich K."/>
            <person name="Poehlein A."/>
            <person name="Daniel R."/>
        </authorList>
    </citation>
    <scope>NUCLEOTIDE SEQUENCE [LARGE SCALE GENOMIC DNA]</scope>
    <source>
        <strain evidence="3">ATCC 7906 / DSM 604 / BCRC 14475 / CIP 104303 / KCTC 5404 / NCIMB 10678 / 9a</strain>
    </source>
</reference>
<dbReference type="AlphaFoldDB" id="K0B0R7"/>
<sequence>MIPVISMVGYSNSGKTTILTKIISELKNRGYKVAVIKHHCGDFDIDHKGKDTYMHMEAGADTVMLSSPNKFALISNVEKEKSLDDLISYINDVDIIITEGYKSENKPKIEVYRESIGKGRIKCKSEELICIISDSYIDENIPYFNFENVKEITDFIVNGYIIQSITIEN</sequence>
<dbReference type="HOGENOM" id="CLU_068199_2_2_9"/>
<dbReference type="OrthoDB" id="9786803at2"/>
<evidence type="ECO:0000313" key="3">
    <source>
        <dbReference type="Proteomes" id="UP000006094"/>
    </source>
</evidence>
<dbReference type="KEGG" id="cad:Curi_c16650"/>
<dbReference type="GO" id="GO:0006777">
    <property type="term" value="P:Mo-molybdopterin cofactor biosynthetic process"/>
    <property type="evidence" value="ECO:0007669"/>
    <property type="project" value="InterPro"/>
</dbReference>
<dbReference type="InterPro" id="IPR052539">
    <property type="entry name" value="MGD_biosynthesis_adapter"/>
</dbReference>
<dbReference type="NCBIfam" id="TIGR00176">
    <property type="entry name" value="mobB"/>
    <property type="match status" value="1"/>
</dbReference>
<dbReference type="Gene3D" id="3.40.50.300">
    <property type="entry name" value="P-loop containing nucleotide triphosphate hydrolases"/>
    <property type="match status" value="1"/>
</dbReference>
<dbReference type="Proteomes" id="UP000006094">
    <property type="component" value="Chromosome"/>
</dbReference>
<protein>
    <submittedName>
        <fullName evidence="2">Molybdopterin-guanine dinucleotide biosynthesis protein B</fullName>
    </submittedName>
</protein>
<dbReference type="RefSeq" id="WP_014967808.1">
    <property type="nucleotide sequence ID" value="NC_018664.1"/>
</dbReference>
<dbReference type="InterPro" id="IPR027417">
    <property type="entry name" value="P-loop_NTPase"/>
</dbReference>
<feature type="domain" description="Molybdopterin-guanine dinucleotide biosynthesis protein B (MobB)" evidence="1">
    <location>
        <begin position="4"/>
        <end position="134"/>
    </location>
</feature>
<dbReference type="PANTHER" id="PTHR40072">
    <property type="entry name" value="MOLYBDOPTERIN-GUANINE DINUCLEOTIDE BIOSYNTHESIS ADAPTER PROTEIN-RELATED"/>
    <property type="match status" value="1"/>
</dbReference>
<dbReference type="STRING" id="1128398.Curi_c16650"/>
<organism evidence="2 3">
    <name type="scientific">Gottschalkia acidurici (strain ATCC 7906 / DSM 604 / BCRC 14475 / CIP 104303 / KCTC 5404 / NCIMB 10678 / 9a)</name>
    <name type="common">Clostridium acidurici</name>
    <dbReference type="NCBI Taxonomy" id="1128398"/>
    <lineage>
        <taxon>Bacteria</taxon>
        <taxon>Bacillati</taxon>
        <taxon>Bacillota</taxon>
        <taxon>Tissierellia</taxon>
        <taxon>Tissierellales</taxon>
        <taxon>Gottschalkiaceae</taxon>
        <taxon>Gottschalkia</taxon>
    </lineage>
</organism>
<gene>
    <name evidence="2" type="primary">mobB</name>
    <name evidence="2" type="ordered locus">Curi_c16650</name>
</gene>
<accession>K0B0R7</accession>